<evidence type="ECO:0000256" key="5">
    <source>
        <dbReference type="ARBA" id="ARBA00022692"/>
    </source>
</evidence>
<feature type="transmembrane region" description="Helical" evidence="8">
    <location>
        <begin position="276"/>
        <end position="300"/>
    </location>
</feature>
<gene>
    <name evidence="9" type="ORF">DD235_09310</name>
</gene>
<dbReference type="EMBL" id="QETA01000003">
    <property type="protein sequence ID" value="PWF23177.1"/>
    <property type="molecule type" value="Genomic_DNA"/>
</dbReference>
<feature type="transmembrane region" description="Helical" evidence="8">
    <location>
        <begin position="6"/>
        <end position="25"/>
    </location>
</feature>
<dbReference type="Proteomes" id="UP000245212">
    <property type="component" value="Unassembled WGS sequence"/>
</dbReference>
<feature type="transmembrane region" description="Helical" evidence="8">
    <location>
        <begin position="62"/>
        <end position="82"/>
    </location>
</feature>
<reference evidence="10" key="1">
    <citation type="submission" date="2018-05" db="EMBL/GenBank/DDBJ databases">
        <authorList>
            <person name="Li Y."/>
        </authorList>
    </citation>
    <scope>NUCLEOTIDE SEQUENCE [LARGE SCALE GENOMIC DNA]</scope>
    <source>
        <strain evidence="10">3d-2-2</strain>
    </source>
</reference>
<feature type="transmembrane region" description="Helical" evidence="8">
    <location>
        <begin position="155"/>
        <end position="176"/>
    </location>
</feature>
<evidence type="ECO:0000256" key="6">
    <source>
        <dbReference type="ARBA" id="ARBA00022989"/>
    </source>
</evidence>
<accession>A0A2V1JXU9</accession>
<keyword evidence="6 8" id="KW-1133">Transmembrane helix</keyword>
<proteinExistence type="inferred from homology"/>
<dbReference type="RefSeq" id="WP_109061790.1">
    <property type="nucleotide sequence ID" value="NZ_QETA01000003.1"/>
</dbReference>
<protein>
    <submittedName>
        <fullName evidence="9">AEC family transporter</fullName>
    </submittedName>
</protein>
<keyword evidence="10" id="KW-1185">Reference proteome</keyword>
<dbReference type="GO" id="GO:0005886">
    <property type="term" value="C:plasma membrane"/>
    <property type="evidence" value="ECO:0007669"/>
    <property type="project" value="UniProtKB-SubCell"/>
</dbReference>
<dbReference type="InterPro" id="IPR038770">
    <property type="entry name" value="Na+/solute_symporter_sf"/>
</dbReference>
<dbReference type="Gene3D" id="1.20.1530.20">
    <property type="match status" value="1"/>
</dbReference>
<feature type="transmembrane region" description="Helical" evidence="8">
    <location>
        <begin position="188"/>
        <end position="206"/>
    </location>
</feature>
<keyword evidence="5 8" id="KW-0812">Transmembrane</keyword>
<dbReference type="PANTHER" id="PTHR36838:SF4">
    <property type="entry name" value="AUXIN EFFLUX CARRIER FAMILY PROTEIN"/>
    <property type="match status" value="1"/>
</dbReference>
<feature type="transmembrane region" description="Helical" evidence="8">
    <location>
        <begin position="94"/>
        <end position="116"/>
    </location>
</feature>
<evidence type="ECO:0000256" key="7">
    <source>
        <dbReference type="ARBA" id="ARBA00023136"/>
    </source>
</evidence>
<feature type="transmembrane region" description="Helical" evidence="8">
    <location>
        <begin position="37"/>
        <end position="56"/>
    </location>
</feature>
<feature type="transmembrane region" description="Helical" evidence="8">
    <location>
        <begin position="246"/>
        <end position="264"/>
    </location>
</feature>
<organism evidence="9 10">
    <name type="scientific">Corticimicrobacter populi</name>
    <dbReference type="NCBI Taxonomy" id="2175229"/>
    <lineage>
        <taxon>Bacteria</taxon>
        <taxon>Pseudomonadati</taxon>
        <taxon>Pseudomonadota</taxon>
        <taxon>Betaproteobacteria</taxon>
        <taxon>Burkholderiales</taxon>
        <taxon>Alcaligenaceae</taxon>
        <taxon>Corticimicrobacter</taxon>
    </lineage>
</organism>
<dbReference type="AlphaFoldDB" id="A0A2V1JXU9"/>
<comment type="similarity">
    <text evidence="2">Belongs to the auxin efflux carrier (TC 2.A.69) family.</text>
</comment>
<evidence type="ECO:0000313" key="9">
    <source>
        <dbReference type="EMBL" id="PWF23177.1"/>
    </source>
</evidence>
<evidence type="ECO:0000256" key="2">
    <source>
        <dbReference type="ARBA" id="ARBA00010145"/>
    </source>
</evidence>
<dbReference type="Pfam" id="PF03547">
    <property type="entry name" value="Mem_trans"/>
    <property type="match status" value="1"/>
</dbReference>
<keyword evidence="3" id="KW-0813">Transport</keyword>
<comment type="subcellular location">
    <subcellularLocation>
        <location evidence="1">Cell membrane</location>
        <topology evidence="1">Multi-pass membrane protein</topology>
    </subcellularLocation>
</comment>
<feature type="transmembrane region" description="Helical" evidence="8">
    <location>
        <begin position="122"/>
        <end position="143"/>
    </location>
</feature>
<keyword evidence="7 8" id="KW-0472">Membrane</keyword>
<dbReference type="InterPro" id="IPR004776">
    <property type="entry name" value="Mem_transp_PIN-like"/>
</dbReference>
<dbReference type="GO" id="GO:0055085">
    <property type="term" value="P:transmembrane transport"/>
    <property type="evidence" value="ECO:0007669"/>
    <property type="project" value="InterPro"/>
</dbReference>
<comment type="caution">
    <text evidence="9">The sequence shown here is derived from an EMBL/GenBank/DDBJ whole genome shotgun (WGS) entry which is preliminary data.</text>
</comment>
<evidence type="ECO:0000256" key="1">
    <source>
        <dbReference type="ARBA" id="ARBA00004651"/>
    </source>
</evidence>
<evidence type="ECO:0000256" key="3">
    <source>
        <dbReference type="ARBA" id="ARBA00022448"/>
    </source>
</evidence>
<feature type="transmembrane region" description="Helical" evidence="8">
    <location>
        <begin position="218"/>
        <end position="240"/>
    </location>
</feature>
<keyword evidence="4" id="KW-1003">Cell membrane</keyword>
<name>A0A2V1JXU9_9BURK</name>
<sequence length="303" mass="32076">MSTFLLVLPDFMLILLGWLLRHRLGYERSFFMPLERLIYYVLFPALLFQATLRAPIVLDDAINLIGATLALLAIGILLAQLARPLLRLPAFEHACVAQCGYRFNTYLGLAIAFSLAGTRGQSIMAIIIGLAVPIVNAAAVFGLARTNGGSVGRELLRNPLLLATVLGLAGNMLGLHLPGPVEIFANKLGAAAIALGIVCVGANLSWEGGKGQVGTMTWMLAVKLIAMPALAWPIGLAFGLPAVEQAMLLLFATLPTASSAYILAIRMGGDGRTVALLISTGTLLSALTIPLWLLMLPAAIQVQ</sequence>
<evidence type="ECO:0000313" key="10">
    <source>
        <dbReference type="Proteomes" id="UP000245212"/>
    </source>
</evidence>
<evidence type="ECO:0000256" key="4">
    <source>
        <dbReference type="ARBA" id="ARBA00022475"/>
    </source>
</evidence>
<evidence type="ECO:0000256" key="8">
    <source>
        <dbReference type="SAM" id="Phobius"/>
    </source>
</evidence>
<dbReference type="PANTHER" id="PTHR36838">
    <property type="entry name" value="AUXIN EFFLUX CARRIER FAMILY PROTEIN"/>
    <property type="match status" value="1"/>
</dbReference>